<dbReference type="EMBL" id="BTGU01000020">
    <property type="protein sequence ID" value="GMN45436.1"/>
    <property type="molecule type" value="Genomic_DNA"/>
</dbReference>
<sequence>MASTEPPKASPEQTSSDTDDSAPTVLSASEAIPGNPNPDTTTRNGDSETSWSPSPETQPQTVANGGPSLWKRRRLGGWTSVAIGEPLIKSTSAVNDDTESFRPIFPVGPFLKDESREFSGGFGYPSEDYWVVKELVSKDRQSKLKTNFLFAPFDQRSRRAGGLTACTAISVVNAHWLHSNQDLIPSRSEFGSLIVQGSFEWQRLCAQEVYRRRFPDRHFDLETVIEANIRPLAVQPEKSFIGFFSPDKFESLKEAMSFDQIWDEMSNDTNGLEPRIYIVSWNDHFFVLKMEEDAYYIVDSLGSRLTEGCLRGYILKFDDSSVMYGKDEEVEGSEELVKPIFHGKECCREFIKRFLAAQTVEVLEEEDKQGMVSILTLYQRLQIEFHYTYSALPLSPASSSDSSTLSLCSSEEFLQNLS</sequence>
<dbReference type="AlphaFoldDB" id="A0AA88AK27"/>
<evidence type="ECO:0000313" key="2">
    <source>
        <dbReference type="EMBL" id="GMN45436.1"/>
    </source>
</evidence>
<organism evidence="2 3">
    <name type="scientific">Ficus carica</name>
    <name type="common">Common fig</name>
    <dbReference type="NCBI Taxonomy" id="3494"/>
    <lineage>
        <taxon>Eukaryota</taxon>
        <taxon>Viridiplantae</taxon>
        <taxon>Streptophyta</taxon>
        <taxon>Embryophyta</taxon>
        <taxon>Tracheophyta</taxon>
        <taxon>Spermatophyta</taxon>
        <taxon>Magnoliopsida</taxon>
        <taxon>eudicotyledons</taxon>
        <taxon>Gunneridae</taxon>
        <taxon>Pentapetalae</taxon>
        <taxon>rosids</taxon>
        <taxon>fabids</taxon>
        <taxon>Rosales</taxon>
        <taxon>Moraceae</taxon>
        <taxon>Ficeae</taxon>
        <taxon>Ficus</taxon>
    </lineage>
</organism>
<protein>
    <submittedName>
        <fullName evidence="2">Uncharacterized protein</fullName>
    </submittedName>
</protein>
<evidence type="ECO:0000256" key="1">
    <source>
        <dbReference type="SAM" id="MobiDB-lite"/>
    </source>
</evidence>
<keyword evidence="3" id="KW-1185">Reference proteome</keyword>
<feature type="region of interest" description="Disordered" evidence="1">
    <location>
        <begin position="1"/>
        <end position="70"/>
    </location>
</feature>
<name>A0AA88AK27_FICCA</name>
<accession>A0AA88AK27</accession>
<proteinExistence type="predicted"/>
<dbReference type="PANTHER" id="PTHR31182">
    <property type="entry name" value="C2 NT-TYPE DOMAIN-CONTAINING PROTEIN"/>
    <property type="match status" value="1"/>
</dbReference>
<reference evidence="2" key="1">
    <citation type="submission" date="2023-07" db="EMBL/GenBank/DDBJ databases">
        <title>draft genome sequence of fig (Ficus carica).</title>
        <authorList>
            <person name="Takahashi T."/>
            <person name="Nishimura K."/>
        </authorList>
    </citation>
    <scope>NUCLEOTIDE SEQUENCE</scope>
</reference>
<gene>
    <name evidence="2" type="ORF">TIFTF001_014621</name>
</gene>
<comment type="caution">
    <text evidence="2">The sequence shown here is derived from an EMBL/GenBank/DDBJ whole genome shotgun (WGS) entry which is preliminary data.</text>
</comment>
<dbReference type="Proteomes" id="UP001187192">
    <property type="component" value="Unassembled WGS sequence"/>
</dbReference>
<feature type="compositionally biased region" description="Polar residues" evidence="1">
    <location>
        <begin position="37"/>
        <end position="63"/>
    </location>
</feature>
<dbReference type="PANTHER" id="PTHR31182:SF17">
    <property type="entry name" value="EEIG1_EHBP1 PROTEIN AMINO-TERMINAL DOMAIN PROTEIN"/>
    <property type="match status" value="1"/>
</dbReference>
<evidence type="ECO:0000313" key="3">
    <source>
        <dbReference type="Proteomes" id="UP001187192"/>
    </source>
</evidence>